<reference evidence="3" key="1">
    <citation type="submission" date="2017-06" db="EMBL/GenBank/DDBJ databases">
        <authorList>
            <person name="Varghese N."/>
            <person name="Submissions S."/>
        </authorList>
    </citation>
    <scope>NUCLEOTIDE SEQUENCE [LARGE SCALE GENOMIC DNA]</scope>
    <source>
        <strain evidence="3">JAD2</strain>
    </source>
</reference>
<sequence length="165" mass="19341">MDALLRRLDSTLEDLRWALAQVPPEREARRPPPALGEWSVRRHLYHLWFYEHHIALPQMRYALGLQGPLLPGEVPDEDLAWPREIPAARWLEQLEAVRRETIALARPLPPEVWTRPVSGTVWGTRTLAWIVTKTLQHTYEHMTTILQIALFWEMAAAFEPRWMAE</sequence>
<dbReference type="Proteomes" id="UP000197025">
    <property type="component" value="Unassembled WGS sequence"/>
</dbReference>
<dbReference type="SUPFAM" id="SSF109854">
    <property type="entry name" value="DinB/YfiT-like putative metalloenzymes"/>
    <property type="match status" value="1"/>
</dbReference>
<proteinExistence type="predicted"/>
<evidence type="ECO:0000259" key="1">
    <source>
        <dbReference type="Pfam" id="PF12867"/>
    </source>
</evidence>
<keyword evidence="3" id="KW-1185">Reference proteome</keyword>
<dbReference type="AlphaFoldDB" id="A0A212QRA0"/>
<dbReference type="Gene3D" id="1.20.120.450">
    <property type="entry name" value="dinb family like domain"/>
    <property type="match status" value="1"/>
</dbReference>
<name>A0A212QRA0_9CHLR</name>
<feature type="domain" description="DinB-like" evidence="1">
    <location>
        <begin position="8"/>
        <end position="145"/>
    </location>
</feature>
<dbReference type="InParanoid" id="A0A212QRA0"/>
<evidence type="ECO:0000313" key="3">
    <source>
        <dbReference type="Proteomes" id="UP000197025"/>
    </source>
</evidence>
<gene>
    <name evidence="2" type="ORF">SAMN02746019_00027610</name>
</gene>
<dbReference type="OrthoDB" id="159204at2"/>
<organism evidence="2 3">
    <name type="scientific">Thermoflexus hugenholtzii JAD2</name>
    <dbReference type="NCBI Taxonomy" id="877466"/>
    <lineage>
        <taxon>Bacteria</taxon>
        <taxon>Bacillati</taxon>
        <taxon>Chloroflexota</taxon>
        <taxon>Thermoflexia</taxon>
        <taxon>Thermoflexales</taxon>
        <taxon>Thermoflexaceae</taxon>
        <taxon>Thermoflexus</taxon>
    </lineage>
</organism>
<evidence type="ECO:0000313" key="2">
    <source>
        <dbReference type="EMBL" id="SNB61916.1"/>
    </source>
</evidence>
<dbReference type="InterPro" id="IPR024775">
    <property type="entry name" value="DinB-like"/>
</dbReference>
<dbReference type="EMBL" id="FYEK01000020">
    <property type="protein sequence ID" value="SNB61916.1"/>
    <property type="molecule type" value="Genomic_DNA"/>
</dbReference>
<dbReference type="Pfam" id="PF12867">
    <property type="entry name" value="DinB_2"/>
    <property type="match status" value="1"/>
</dbReference>
<dbReference type="RefSeq" id="WP_088570679.1">
    <property type="nucleotide sequence ID" value="NZ_FYEK01000020.1"/>
</dbReference>
<accession>A0A212QRA0</accession>
<protein>
    <submittedName>
        <fullName evidence="2">DinB superfamily protein</fullName>
    </submittedName>
</protein>
<dbReference type="InterPro" id="IPR034660">
    <property type="entry name" value="DinB/YfiT-like"/>
</dbReference>